<dbReference type="GO" id="GO:0006915">
    <property type="term" value="P:apoptotic process"/>
    <property type="evidence" value="ECO:0007669"/>
    <property type="project" value="UniProtKB-KW"/>
</dbReference>
<comment type="similarity">
    <text evidence="1">Belongs to the peptidase C14A family.</text>
</comment>
<dbReference type="AlphaFoldDB" id="A0A914H9H2"/>
<evidence type="ECO:0000256" key="1">
    <source>
        <dbReference type="ARBA" id="ARBA00010134"/>
    </source>
</evidence>
<dbReference type="Gene3D" id="3.40.50.1460">
    <property type="match status" value="1"/>
</dbReference>
<accession>A0A914H9H2</accession>
<organism evidence="6 7">
    <name type="scientific">Globodera rostochiensis</name>
    <name type="common">Golden nematode worm</name>
    <name type="synonym">Heterodera rostochiensis</name>
    <dbReference type="NCBI Taxonomy" id="31243"/>
    <lineage>
        <taxon>Eukaryota</taxon>
        <taxon>Metazoa</taxon>
        <taxon>Ecdysozoa</taxon>
        <taxon>Nematoda</taxon>
        <taxon>Chromadorea</taxon>
        <taxon>Rhabditida</taxon>
        <taxon>Tylenchina</taxon>
        <taxon>Tylenchomorpha</taxon>
        <taxon>Tylenchoidea</taxon>
        <taxon>Heteroderidae</taxon>
        <taxon>Heteroderinae</taxon>
        <taxon>Globodera</taxon>
    </lineage>
</organism>
<dbReference type="InterPro" id="IPR029030">
    <property type="entry name" value="Caspase-like_dom_sf"/>
</dbReference>
<keyword evidence="6" id="KW-1185">Reference proteome</keyword>
<dbReference type="Proteomes" id="UP000887572">
    <property type="component" value="Unplaced"/>
</dbReference>
<dbReference type="PRINTS" id="PR00376">
    <property type="entry name" value="IL1BCENZYME"/>
</dbReference>
<evidence type="ECO:0000259" key="5">
    <source>
        <dbReference type="PROSITE" id="PS50208"/>
    </source>
</evidence>
<feature type="domain" description="Caspase family p20" evidence="5">
    <location>
        <begin position="56"/>
        <end position="104"/>
    </location>
</feature>
<dbReference type="PANTHER" id="PTHR47901">
    <property type="entry name" value="CASPASE RECRUITMENT DOMAIN-CONTAINING PROTEIN 18"/>
    <property type="match status" value="1"/>
</dbReference>
<keyword evidence="3" id="KW-0053">Apoptosis</keyword>
<reference evidence="7" key="1">
    <citation type="submission" date="2022-11" db="UniProtKB">
        <authorList>
            <consortium name="WormBaseParasite"/>
        </authorList>
    </citation>
    <scope>IDENTIFICATION</scope>
</reference>
<evidence type="ECO:0000256" key="2">
    <source>
        <dbReference type="ARBA" id="ARBA00022670"/>
    </source>
</evidence>
<name>A0A914H9H2_GLORO</name>
<dbReference type="InterPro" id="IPR011600">
    <property type="entry name" value="Pept_C14_caspase"/>
</dbReference>
<dbReference type="WBParaSite" id="Gr19_v10_g15447.t1">
    <property type="protein sequence ID" value="Gr19_v10_g15447.t1"/>
    <property type="gene ID" value="Gr19_v10_g15447"/>
</dbReference>
<evidence type="ECO:0000313" key="7">
    <source>
        <dbReference type="WBParaSite" id="Gr19_v10_g15447.t1"/>
    </source>
</evidence>
<dbReference type="InterPro" id="IPR015917">
    <property type="entry name" value="Pept_C14A"/>
</dbReference>
<dbReference type="GO" id="GO:0006508">
    <property type="term" value="P:proteolysis"/>
    <property type="evidence" value="ECO:0007669"/>
    <property type="project" value="UniProtKB-KW"/>
</dbReference>
<keyword evidence="2" id="KW-0645">Protease</keyword>
<dbReference type="Pfam" id="PF00656">
    <property type="entry name" value="Peptidase_C14"/>
    <property type="match status" value="1"/>
</dbReference>
<evidence type="ECO:0000313" key="6">
    <source>
        <dbReference type="Proteomes" id="UP000887572"/>
    </source>
</evidence>
<dbReference type="GO" id="GO:0004197">
    <property type="term" value="F:cysteine-type endopeptidase activity"/>
    <property type="evidence" value="ECO:0007669"/>
    <property type="project" value="InterPro"/>
</dbReference>
<evidence type="ECO:0000256" key="4">
    <source>
        <dbReference type="ARBA" id="ARBA00022801"/>
    </source>
</evidence>
<sequence length="165" mass="18929">MHSFLILRSRSTSAYELETAVHTGRLVQRITTALRSAFQSLPDLNQRKIYINSSTPRGYALIINNYQFEDGEVRHGFEVDVQNMTFLLDQLGYIAHENTNKTAQAPSIDKRRLSGCPSMLAELLGDGGSRTRRVTNFYRMEPLESFFPMMALKKGKSIFDNFFFF</sequence>
<protein>
    <submittedName>
        <fullName evidence="7">Caspase family p20 domain-containing protein</fullName>
    </submittedName>
</protein>
<proteinExistence type="inferred from homology"/>
<dbReference type="InterPro" id="IPR001309">
    <property type="entry name" value="Pept_C14_p20"/>
</dbReference>
<dbReference type="PROSITE" id="PS50208">
    <property type="entry name" value="CASPASE_P20"/>
    <property type="match status" value="1"/>
</dbReference>
<dbReference type="InterPro" id="IPR002398">
    <property type="entry name" value="Pept_C14"/>
</dbReference>
<dbReference type="PANTHER" id="PTHR47901:SF8">
    <property type="entry name" value="CASPASE-3"/>
    <property type="match status" value="1"/>
</dbReference>
<evidence type="ECO:0000256" key="3">
    <source>
        <dbReference type="ARBA" id="ARBA00022703"/>
    </source>
</evidence>
<keyword evidence="4" id="KW-0378">Hydrolase</keyword>
<dbReference type="SUPFAM" id="SSF52129">
    <property type="entry name" value="Caspase-like"/>
    <property type="match status" value="1"/>
</dbReference>